<dbReference type="STRING" id="1702221.AALO17_09270"/>
<keyword evidence="6" id="KW-0479">Metal-binding</keyword>
<evidence type="ECO:0008006" key="10">
    <source>
        <dbReference type="Google" id="ProtNLM"/>
    </source>
</evidence>
<dbReference type="Pfam" id="PF02255">
    <property type="entry name" value="PTS_IIA"/>
    <property type="match status" value="1"/>
</dbReference>
<dbReference type="InterPro" id="IPR003188">
    <property type="entry name" value="PTS_IIA_lac/cel"/>
</dbReference>
<evidence type="ECO:0000256" key="5">
    <source>
        <dbReference type="PIRSR" id="PIRSR000699-1"/>
    </source>
</evidence>
<name>A0A140DTT4_9FIRM</name>
<evidence type="ECO:0000256" key="4">
    <source>
        <dbReference type="ARBA" id="ARBA00022683"/>
    </source>
</evidence>
<dbReference type="InterPro" id="IPR036542">
    <property type="entry name" value="PTS_IIA_lac/cel_sf"/>
</dbReference>
<dbReference type="PANTHER" id="PTHR34382:SF7">
    <property type="entry name" value="PTS SYSTEM N,N'-DIACETYLCHITOBIOSE-SPECIFIC EIIA COMPONENT"/>
    <property type="match status" value="1"/>
</dbReference>
<evidence type="ECO:0000256" key="2">
    <source>
        <dbReference type="ARBA" id="ARBA00022597"/>
    </source>
</evidence>
<dbReference type="KEGG" id="fro:AALO17_09270"/>
<evidence type="ECO:0000256" key="1">
    <source>
        <dbReference type="ARBA" id="ARBA00022448"/>
    </source>
</evidence>
<keyword evidence="6" id="KW-0460">Magnesium</keyword>
<dbReference type="RefSeq" id="WP_067555948.1">
    <property type="nucleotide sequence ID" value="NZ_CP011391.1"/>
</dbReference>
<comment type="cofactor">
    <cofactor evidence="6">
        <name>Mg(2+)</name>
        <dbReference type="ChEBI" id="CHEBI:18420"/>
    </cofactor>
    <text evidence="6">Binds 1 Mg(2+) ion per trimer.</text>
</comment>
<evidence type="ECO:0000256" key="3">
    <source>
        <dbReference type="ARBA" id="ARBA00022679"/>
    </source>
</evidence>
<keyword evidence="1" id="KW-0813">Transport</keyword>
<dbReference type="Proteomes" id="UP000069771">
    <property type="component" value="Chromosome"/>
</dbReference>
<protein>
    <recommendedName>
        <fullName evidence="10">PTS lactose/cellobiose transporter subunit IIA</fullName>
    </recommendedName>
</protein>
<reference evidence="8 9" key="1">
    <citation type="journal article" date="2016" name="Gut Pathog.">
        <title>Whole genome sequencing of "Faecalibaculum rodentium" ALO17, isolated from C57BL/6J laboratory mouse feces.</title>
        <authorList>
            <person name="Lim S."/>
            <person name="Chang D.H."/>
            <person name="Ahn S."/>
            <person name="Kim B.C."/>
        </authorList>
    </citation>
    <scope>NUCLEOTIDE SEQUENCE [LARGE SCALE GENOMIC DNA]</scope>
    <source>
        <strain evidence="8 9">Alo17</strain>
    </source>
</reference>
<evidence type="ECO:0000256" key="7">
    <source>
        <dbReference type="PROSITE-ProRule" id="PRU00418"/>
    </source>
</evidence>
<dbReference type="PANTHER" id="PTHR34382">
    <property type="entry name" value="PTS SYSTEM N,N'-DIACETYLCHITOBIOSE-SPECIFIC EIIA COMPONENT"/>
    <property type="match status" value="1"/>
</dbReference>
<dbReference type="EMBL" id="CP011391">
    <property type="protein sequence ID" value="AMK54061.1"/>
    <property type="molecule type" value="Genomic_DNA"/>
</dbReference>
<dbReference type="GO" id="GO:0016740">
    <property type="term" value="F:transferase activity"/>
    <property type="evidence" value="ECO:0007669"/>
    <property type="project" value="UniProtKB-KW"/>
</dbReference>
<feature type="binding site" evidence="6">
    <location>
        <position position="79"/>
    </location>
    <ligand>
        <name>Mg(2+)</name>
        <dbReference type="ChEBI" id="CHEBI:18420"/>
        <note>ligand shared between all trimeric partners</note>
    </ligand>
</feature>
<sequence>MEGMELICFQIIAASGGAKSAFIAAIDAAKKGDFEEAARQMEAGEEFMNQGHEPHAQLIQKEAAGESNPISLLLIHAEDQMMGAEQFKVLAEKTIGVYKVLADLQK</sequence>
<dbReference type="SUPFAM" id="SSF46973">
    <property type="entry name" value="Enzyme IIa from lactose specific PTS, IIa-lac"/>
    <property type="match status" value="1"/>
</dbReference>
<evidence type="ECO:0000313" key="8">
    <source>
        <dbReference type="EMBL" id="AMK54061.1"/>
    </source>
</evidence>
<dbReference type="GO" id="GO:0046872">
    <property type="term" value="F:metal ion binding"/>
    <property type="evidence" value="ECO:0007669"/>
    <property type="project" value="UniProtKB-KW"/>
</dbReference>
<gene>
    <name evidence="8" type="ORF">AALO17_09270</name>
</gene>
<proteinExistence type="predicted"/>
<feature type="modified residue" description="Phosphohistidine; by HPr" evidence="7">
    <location>
        <position position="76"/>
    </location>
</feature>
<dbReference type="AlphaFoldDB" id="A0A140DTT4"/>
<dbReference type="GeneID" id="78477719"/>
<dbReference type="GO" id="GO:0009401">
    <property type="term" value="P:phosphoenolpyruvate-dependent sugar phosphotransferase system"/>
    <property type="evidence" value="ECO:0007669"/>
    <property type="project" value="UniProtKB-KW"/>
</dbReference>
<evidence type="ECO:0000256" key="6">
    <source>
        <dbReference type="PIRSR" id="PIRSR000699-2"/>
    </source>
</evidence>
<organism evidence="8 9">
    <name type="scientific">Faecalibaculum rodentium</name>
    <dbReference type="NCBI Taxonomy" id="1702221"/>
    <lineage>
        <taxon>Bacteria</taxon>
        <taxon>Bacillati</taxon>
        <taxon>Bacillota</taxon>
        <taxon>Erysipelotrichia</taxon>
        <taxon>Erysipelotrichales</taxon>
        <taxon>Erysipelotrichaceae</taxon>
        <taxon>Faecalibaculum</taxon>
    </lineage>
</organism>
<keyword evidence="3" id="KW-0808">Transferase</keyword>
<keyword evidence="2" id="KW-0762">Sugar transport</keyword>
<keyword evidence="4" id="KW-0598">Phosphotransferase system</keyword>
<keyword evidence="9" id="KW-1185">Reference proteome</keyword>
<evidence type="ECO:0000313" key="9">
    <source>
        <dbReference type="Proteomes" id="UP000069771"/>
    </source>
</evidence>
<dbReference type="PATRIC" id="fig|1702221.3.peg.897"/>
<dbReference type="PIRSF" id="PIRSF000699">
    <property type="entry name" value="PTS_IILac_III"/>
    <property type="match status" value="1"/>
</dbReference>
<accession>A0A140DTT4</accession>
<dbReference type="PROSITE" id="PS51095">
    <property type="entry name" value="PTS_EIIA_TYPE_3"/>
    <property type="match status" value="1"/>
</dbReference>
<feature type="active site" description="Tele-phosphohistidine intermediate" evidence="5">
    <location>
        <position position="76"/>
    </location>
</feature>
<dbReference type="Gene3D" id="1.20.58.80">
    <property type="entry name" value="Phosphotransferase system, lactose/cellobiose-type IIA subunit"/>
    <property type="match status" value="1"/>
</dbReference>
<dbReference type="OrthoDB" id="389577at2"/>